<accession>A0ABU4U6B9</accession>
<dbReference type="EMBL" id="JAXAVV010000036">
    <property type="protein sequence ID" value="MDX8056122.1"/>
    <property type="molecule type" value="Genomic_DNA"/>
</dbReference>
<proteinExistence type="predicted"/>
<dbReference type="RefSeq" id="WP_319989801.1">
    <property type="nucleotide sequence ID" value="NZ_JAXAVV010000036.1"/>
</dbReference>
<name>A0ABU4U6B9_9PSEU</name>
<dbReference type="Proteomes" id="UP001271792">
    <property type="component" value="Unassembled WGS sequence"/>
</dbReference>
<evidence type="ECO:0000313" key="1">
    <source>
        <dbReference type="EMBL" id="MDX8056122.1"/>
    </source>
</evidence>
<evidence type="ECO:0000313" key="2">
    <source>
        <dbReference type="Proteomes" id="UP001271792"/>
    </source>
</evidence>
<organism evidence="1 2">
    <name type="scientific">Lentzea kristufekii</name>
    <dbReference type="NCBI Taxonomy" id="3095430"/>
    <lineage>
        <taxon>Bacteria</taxon>
        <taxon>Bacillati</taxon>
        <taxon>Actinomycetota</taxon>
        <taxon>Actinomycetes</taxon>
        <taxon>Pseudonocardiales</taxon>
        <taxon>Pseudonocardiaceae</taxon>
        <taxon>Lentzea</taxon>
    </lineage>
</organism>
<sequence length="148" mass="16731">MRAHEVPELYEGDVVVVSSPVVSTTVARVSHHHVHLAWPWKAKDPKSEFSWDGTVAFSRFAESSEWRNTPWRFKCDPWGLQPGDVVELFIPETDAVVRSVRRLDRPRDMGWLPRPVLVLGFGTAEFAGDPEAGFVIYCDTDEPITISP</sequence>
<gene>
    <name evidence="1" type="ORF">SK571_42685</name>
</gene>
<keyword evidence="2" id="KW-1185">Reference proteome</keyword>
<reference evidence="1 2" key="2">
    <citation type="submission" date="2023-11" db="EMBL/GenBank/DDBJ databases">
        <authorList>
            <person name="Lara A.C."/>
            <person name="Chronakova A."/>
        </authorList>
    </citation>
    <scope>NUCLEOTIDE SEQUENCE [LARGE SCALE GENOMIC DNA]</scope>
    <source>
        <strain evidence="1 2">BCCO 10_0798</strain>
    </source>
</reference>
<comment type="caution">
    <text evidence="1">The sequence shown here is derived from an EMBL/GenBank/DDBJ whole genome shotgun (WGS) entry which is preliminary data.</text>
</comment>
<protein>
    <submittedName>
        <fullName evidence="1">Uncharacterized protein</fullName>
    </submittedName>
</protein>
<reference evidence="1 2" key="1">
    <citation type="submission" date="2023-11" db="EMBL/GenBank/DDBJ databases">
        <title>Lentzea sokolovensis, sp. nov., Lentzea kristufkii, sp. nov., and Lentzea miocenensis, sp. nov., rare actinobacteria from Sokolov Coal Basin, Miocene lacustrine sediment, Czech Republic.</title>
        <authorList>
            <person name="Lara A."/>
            <person name="Kotroba L."/>
            <person name="Nouioui I."/>
            <person name="Neumann-Schaal M."/>
            <person name="Mast Y."/>
            <person name="Chronakova A."/>
        </authorList>
    </citation>
    <scope>NUCLEOTIDE SEQUENCE [LARGE SCALE GENOMIC DNA]</scope>
    <source>
        <strain evidence="1 2">BCCO 10_0798</strain>
    </source>
</reference>